<dbReference type="eggNOG" id="ENOG502RTFW">
    <property type="taxonomic scope" value="Eukaryota"/>
</dbReference>
<proteinExistence type="inferred from homology"/>
<dbReference type="OrthoDB" id="7731527at2759"/>
<feature type="transmembrane region" description="Helical" evidence="10">
    <location>
        <begin position="179"/>
        <end position="201"/>
    </location>
</feature>
<evidence type="ECO:0000313" key="11">
    <source>
        <dbReference type="EMBL" id="EDS31360.1"/>
    </source>
</evidence>
<keyword evidence="3 10" id="KW-0716">Sensory transduction</keyword>
<keyword evidence="7 10" id="KW-0472">Membrane</keyword>
<evidence type="ECO:0000256" key="8">
    <source>
        <dbReference type="ARBA" id="ARBA00023170"/>
    </source>
</evidence>
<dbReference type="PANTHER" id="PTHR21137">
    <property type="entry name" value="ODORANT RECEPTOR"/>
    <property type="match status" value="1"/>
</dbReference>
<organism>
    <name type="scientific">Culex quinquefasciatus</name>
    <name type="common">Southern house mosquito</name>
    <name type="synonym">Culex pungens</name>
    <dbReference type="NCBI Taxonomy" id="7176"/>
    <lineage>
        <taxon>Eukaryota</taxon>
        <taxon>Metazoa</taxon>
        <taxon>Ecdysozoa</taxon>
        <taxon>Arthropoda</taxon>
        <taxon>Hexapoda</taxon>
        <taxon>Insecta</taxon>
        <taxon>Pterygota</taxon>
        <taxon>Neoptera</taxon>
        <taxon>Endopterygota</taxon>
        <taxon>Diptera</taxon>
        <taxon>Nematocera</taxon>
        <taxon>Culicoidea</taxon>
        <taxon>Culicidae</taxon>
        <taxon>Culicinae</taxon>
        <taxon>Culicini</taxon>
        <taxon>Culex</taxon>
        <taxon>Culex</taxon>
    </lineage>
</organism>
<keyword evidence="4 10" id="KW-0812">Transmembrane</keyword>
<evidence type="ECO:0000256" key="2">
    <source>
        <dbReference type="ARBA" id="ARBA00022475"/>
    </source>
</evidence>
<dbReference type="EnsemblMetazoa" id="CPIJ008023-RA">
    <property type="protein sequence ID" value="CPIJ008023-PA"/>
    <property type="gene ID" value="CPIJ008023"/>
</dbReference>
<protein>
    <recommendedName>
        <fullName evidence="10">Odorant receptor</fullName>
    </recommendedName>
</protein>
<dbReference type="VEuPathDB" id="VectorBase:CQUJHB002705"/>
<comment type="caution">
    <text evidence="10">Lacks conserved residue(s) required for the propagation of feature annotation.</text>
</comment>
<dbReference type="EMBL" id="DS232003">
    <property type="protein sequence ID" value="EDS31360.1"/>
    <property type="molecule type" value="Genomic_DNA"/>
</dbReference>
<evidence type="ECO:0000256" key="9">
    <source>
        <dbReference type="ARBA" id="ARBA00023224"/>
    </source>
</evidence>
<name>B0WMW8_CULQU</name>
<dbReference type="GO" id="GO:0005886">
    <property type="term" value="C:plasma membrane"/>
    <property type="evidence" value="ECO:0007669"/>
    <property type="project" value="UniProtKB-SubCell"/>
</dbReference>
<evidence type="ECO:0000313" key="13">
    <source>
        <dbReference type="Proteomes" id="UP000002320"/>
    </source>
</evidence>
<keyword evidence="2" id="KW-1003">Cell membrane</keyword>
<evidence type="ECO:0000256" key="4">
    <source>
        <dbReference type="ARBA" id="ARBA00022692"/>
    </source>
</evidence>
<reference evidence="11" key="1">
    <citation type="submission" date="2007-03" db="EMBL/GenBank/DDBJ databases">
        <title>Annotation of Culex pipiens quinquefasciatus.</title>
        <authorList>
            <consortium name="The Broad Institute Genome Sequencing Platform"/>
            <person name="Atkinson P.W."/>
            <person name="Hemingway J."/>
            <person name="Christensen B.M."/>
            <person name="Higgs S."/>
            <person name="Kodira C."/>
            <person name="Hannick L."/>
            <person name="Megy K."/>
            <person name="O'Leary S."/>
            <person name="Pearson M."/>
            <person name="Haas B.J."/>
            <person name="Mauceli E."/>
            <person name="Wortman J.R."/>
            <person name="Lee N.H."/>
            <person name="Guigo R."/>
            <person name="Stanke M."/>
            <person name="Alvarado L."/>
            <person name="Amedeo P."/>
            <person name="Antoine C.H."/>
            <person name="Arensburger P."/>
            <person name="Bidwell S.L."/>
            <person name="Crawford M."/>
            <person name="Camaro F."/>
            <person name="Devon K."/>
            <person name="Engels R."/>
            <person name="Hammond M."/>
            <person name="Howarth C."/>
            <person name="Koehrsen M."/>
            <person name="Lawson D."/>
            <person name="Montgomery P."/>
            <person name="Nene V."/>
            <person name="Nusbaum C."/>
            <person name="Puiu D."/>
            <person name="Romero-Severson J."/>
            <person name="Severson D.W."/>
            <person name="Shumway M."/>
            <person name="Sisk P."/>
            <person name="Stolte C."/>
            <person name="Zeng Q."/>
            <person name="Eisenstadt E."/>
            <person name="Fraser-Liggett C."/>
            <person name="Strausberg R."/>
            <person name="Galagan J."/>
            <person name="Birren B."/>
            <person name="Collins F.H."/>
        </authorList>
    </citation>
    <scope>NUCLEOTIDE SEQUENCE [LARGE SCALE GENOMIC DNA]</scope>
    <source>
        <strain evidence="11">JHB</strain>
    </source>
</reference>
<evidence type="ECO:0000256" key="6">
    <source>
        <dbReference type="ARBA" id="ARBA00022989"/>
    </source>
</evidence>
<dbReference type="InParanoid" id="B0WMW8"/>
<sequence>MLFRKQHHFDAMMAFNIRVLTALGFWGESGIELRATLQYLAYTTWFIPPGVLFCVRQQPSSKMMLKSVYELVAAGSCIVRIGNLYVFNGTLQKAFYEVQFALGELSRDSSDAVRKVLNHLTISADYICKGYGGMLIIQCLLFGPAQGLVSILKYFVWGEDPKYSLLEADYLIYNQYSNFNVWLLTMLASTCALYVLVFALLSHETFYWNILHHVSCLFKIIRLKILELDDCSTPKQFHEQLSIVVEMHERAFKSTRLLEQAISAMMSFLYLSFITIMCSMLLVFTVIQPDLGFLLMMSVALQYNVFLIFTFSMLGTELTEASLSVSDAVYSIRWYEKSPAERRLLLFVQMRAQKQAAITAAKFFYLTRASFATCGCLSVSASSWLGMSAQREALEKKEREIEESGKDRWLRS</sequence>
<evidence type="ECO:0000313" key="12">
    <source>
        <dbReference type="EnsemblMetazoa" id="CPIJ008023-PA"/>
    </source>
</evidence>
<feature type="transmembrane region" description="Helical" evidence="10">
    <location>
        <begin position="293"/>
        <end position="314"/>
    </location>
</feature>
<comment type="similarity">
    <text evidence="10">Belongs to the insect chemoreceptor superfamily. Heteromeric odorant receptor channel (TC 1.A.69) family.</text>
</comment>
<accession>B0WMW8</accession>
<keyword evidence="9 10" id="KW-0807">Transducer</keyword>
<feature type="transmembrane region" description="Helical" evidence="10">
    <location>
        <begin position="268"/>
        <end position="287"/>
    </location>
</feature>
<dbReference type="Proteomes" id="UP000002320">
    <property type="component" value="Unassembled WGS sequence"/>
</dbReference>
<evidence type="ECO:0000256" key="5">
    <source>
        <dbReference type="ARBA" id="ARBA00022725"/>
    </source>
</evidence>
<dbReference type="PANTHER" id="PTHR21137:SF35">
    <property type="entry name" value="ODORANT RECEPTOR 19A-RELATED"/>
    <property type="match status" value="1"/>
</dbReference>
<evidence type="ECO:0000256" key="7">
    <source>
        <dbReference type="ARBA" id="ARBA00023136"/>
    </source>
</evidence>
<gene>
    <name evidence="12" type="primary">6040697</name>
    <name evidence="11" type="ORF">CpipJ_CPIJ008023</name>
</gene>
<keyword evidence="13" id="KW-1185">Reference proteome</keyword>
<keyword evidence="5 10" id="KW-0552">Olfaction</keyword>
<dbReference type="GO" id="GO:0005549">
    <property type="term" value="F:odorant binding"/>
    <property type="evidence" value="ECO:0007669"/>
    <property type="project" value="InterPro"/>
</dbReference>
<dbReference type="Pfam" id="PF02949">
    <property type="entry name" value="7tm_6"/>
    <property type="match status" value="1"/>
</dbReference>
<evidence type="ECO:0000256" key="10">
    <source>
        <dbReference type="RuleBase" id="RU351113"/>
    </source>
</evidence>
<dbReference type="AlphaFoldDB" id="B0WMW8"/>
<reference evidence="12" key="2">
    <citation type="submission" date="2020-05" db="UniProtKB">
        <authorList>
            <consortium name="EnsemblMetazoa"/>
        </authorList>
    </citation>
    <scope>IDENTIFICATION</scope>
    <source>
        <strain evidence="12">JHB</strain>
    </source>
</reference>
<dbReference type="InterPro" id="IPR004117">
    <property type="entry name" value="7tm6_olfct_rcpt"/>
</dbReference>
<dbReference type="OMA" id="EMHERAF"/>
<evidence type="ECO:0000256" key="3">
    <source>
        <dbReference type="ARBA" id="ARBA00022606"/>
    </source>
</evidence>
<dbReference type="GO" id="GO:0007165">
    <property type="term" value="P:signal transduction"/>
    <property type="evidence" value="ECO:0007669"/>
    <property type="project" value="UniProtKB-KW"/>
</dbReference>
<keyword evidence="6 10" id="KW-1133">Transmembrane helix</keyword>
<evidence type="ECO:0000256" key="1">
    <source>
        <dbReference type="ARBA" id="ARBA00004651"/>
    </source>
</evidence>
<dbReference type="HOGENOM" id="CLU_040214_0_0_1"/>
<keyword evidence="8 10" id="KW-0675">Receptor</keyword>
<comment type="subcellular location">
    <subcellularLocation>
        <location evidence="1 10">Cell membrane</location>
        <topology evidence="1 10">Multi-pass membrane protein</topology>
    </subcellularLocation>
</comment>
<dbReference type="VEuPathDB" id="VectorBase:CPIJ008023"/>
<dbReference type="KEGG" id="cqu:CpipJ_CPIJ008023"/>
<dbReference type="GO" id="GO:0004984">
    <property type="term" value="F:olfactory receptor activity"/>
    <property type="evidence" value="ECO:0007669"/>
    <property type="project" value="InterPro"/>
</dbReference>